<dbReference type="PANTHER" id="PTHR24273">
    <property type="entry name" value="FI04643P-RELATED"/>
    <property type="match status" value="1"/>
</dbReference>
<proteinExistence type="predicted"/>
<dbReference type="AlphaFoldDB" id="A0A085WMM6"/>
<organism evidence="3 4">
    <name type="scientific">Hyalangium minutum</name>
    <dbReference type="NCBI Taxonomy" id="394096"/>
    <lineage>
        <taxon>Bacteria</taxon>
        <taxon>Pseudomonadati</taxon>
        <taxon>Myxococcota</taxon>
        <taxon>Myxococcia</taxon>
        <taxon>Myxococcales</taxon>
        <taxon>Cystobacterineae</taxon>
        <taxon>Archangiaceae</taxon>
        <taxon>Hyalangium</taxon>
    </lineage>
</organism>
<dbReference type="InterPro" id="IPR013783">
    <property type="entry name" value="Ig-like_fold"/>
</dbReference>
<keyword evidence="1" id="KW-0732">Signal</keyword>
<accession>A0A085WMM6</accession>
<dbReference type="PROSITE" id="PS51257">
    <property type="entry name" value="PROKAR_LIPOPROTEIN"/>
    <property type="match status" value="1"/>
</dbReference>
<dbReference type="STRING" id="394096.DB31_6841"/>
<protein>
    <recommendedName>
        <fullName evidence="2">Pesticidal crystal protein Cry22Aa Ig-like domain-containing protein</fullName>
    </recommendedName>
</protein>
<feature type="chain" id="PRO_5001799779" description="Pesticidal crystal protein Cry22Aa Ig-like domain-containing protein" evidence="1">
    <location>
        <begin position="32"/>
        <end position="384"/>
    </location>
</feature>
<dbReference type="Proteomes" id="UP000028725">
    <property type="component" value="Unassembled WGS sequence"/>
</dbReference>
<evidence type="ECO:0000313" key="3">
    <source>
        <dbReference type="EMBL" id="KFE68939.1"/>
    </source>
</evidence>
<reference evidence="3 4" key="1">
    <citation type="submission" date="2014-04" db="EMBL/GenBank/DDBJ databases">
        <title>Genome assembly of Hyalangium minutum DSM 14724.</title>
        <authorList>
            <person name="Sharma G."/>
            <person name="Subramanian S."/>
        </authorList>
    </citation>
    <scope>NUCLEOTIDE SEQUENCE [LARGE SCALE GENOMIC DNA]</scope>
    <source>
        <strain evidence="3 4">DSM 14724</strain>
    </source>
</reference>
<feature type="domain" description="Pesticidal crystal protein Cry22Aa Ig-like" evidence="2">
    <location>
        <begin position="139"/>
        <end position="209"/>
    </location>
</feature>
<gene>
    <name evidence="3" type="ORF">DB31_6841</name>
</gene>
<evidence type="ECO:0000256" key="1">
    <source>
        <dbReference type="SAM" id="SignalP"/>
    </source>
</evidence>
<feature type="domain" description="Pesticidal crystal protein Cry22Aa Ig-like" evidence="2">
    <location>
        <begin position="309"/>
        <end position="380"/>
    </location>
</feature>
<dbReference type="OrthoDB" id="7443339at2"/>
<evidence type="ECO:0000313" key="4">
    <source>
        <dbReference type="Proteomes" id="UP000028725"/>
    </source>
</evidence>
<dbReference type="Gene3D" id="2.60.40.10">
    <property type="entry name" value="Immunoglobulins"/>
    <property type="match status" value="2"/>
</dbReference>
<feature type="signal peptide" evidence="1">
    <location>
        <begin position="1"/>
        <end position="31"/>
    </location>
</feature>
<dbReference type="EMBL" id="JMCB01000005">
    <property type="protein sequence ID" value="KFE68939.1"/>
    <property type="molecule type" value="Genomic_DNA"/>
</dbReference>
<evidence type="ECO:0000259" key="2">
    <source>
        <dbReference type="Pfam" id="PF16403"/>
    </source>
</evidence>
<dbReference type="RefSeq" id="WP_083968268.1">
    <property type="nucleotide sequence ID" value="NZ_JMCB01000005.1"/>
</dbReference>
<comment type="caution">
    <text evidence="3">The sequence shown here is derived from an EMBL/GenBank/DDBJ whole genome shotgun (WGS) entry which is preliminary data.</text>
</comment>
<sequence length="384" mass="40264">MRLGMHSNRRPGRFTHALAGLCLLLAAACGAALPGEEAVDLSTYAAPLGSCSPDVTPPSVRCQPEGGIRECIAYGYIVQDFDLVTASDNCGITFSSHSLGNLGGVGSTSTSVSYWDAAGNAAGCSSQWSIVDSSPPTVTLNGQVQIVLAYGASYVEAGAYSSDICDGSLDWRMNRSGGFSTSVPGIYPITYSVADSVGHVTQRTRLVTVLPQTDCTAQLAAPVLMLQGRHEETLECGRNTWSEPGALAADACGAVTVHTYNSGQDPYGPGPNSKAEGRYTVQYLAWNGQGTTSAERKVMVQDTLPPILRLKGPMRMTHTCGSAWVDPGVLATDSCYGDVSSSVQTTGSVNGWAEGTYTVTYQARDPGGHLSNIQNRVVEVVDCP</sequence>
<dbReference type="PATRIC" id="fig|394096.3.peg.2886"/>
<dbReference type="Pfam" id="PF16403">
    <property type="entry name" value="Bact_surface_Ig-like"/>
    <property type="match status" value="2"/>
</dbReference>
<name>A0A085WMM6_9BACT</name>
<dbReference type="PANTHER" id="PTHR24273:SF32">
    <property type="entry name" value="HYALIN"/>
    <property type="match status" value="1"/>
</dbReference>
<dbReference type="InterPro" id="IPR032179">
    <property type="entry name" value="Cry22Aa_Ig-like"/>
</dbReference>
<keyword evidence="4" id="KW-1185">Reference proteome</keyword>